<keyword evidence="1" id="KW-0723">Serine/threonine-protein kinase</keyword>
<dbReference type="GO" id="GO:0005524">
    <property type="term" value="F:ATP binding"/>
    <property type="evidence" value="ECO:0007669"/>
    <property type="project" value="UniProtKB-KW"/>
</dbReference>
<protein>
    <submittedName>
        <fullName evidence="3">ATP-binding protein</fullName>
    </submittedName>
</protein>
<accession>A0A6P2BWU4</accession>
<keyword evidence="4" id="KW-1185">Reference proteome</keyword>
<dbReference type="Pfam" id="PF13581">
    <property type="entry name" value="HATPase_c_2"/>
    <property type="match status" value="1"/>
</dbReference>
<dbReference type="EMBL" id="RPFW01000004">
    <property type="protein sequence ID" value="TVZ03534.1"/>
    <property type="molecule type" value="Genomic_DNA"/>
</dbReference>
<dbReference type="SUPFAM" id="SSF55874">
    <property type="entry name" value="ATPase domain of HSP90 chaperone/DNA topoisomerase II/histidine kinase"/>
    <property type="match status" value="1"/>
</dbReference>
<keyword evidence="1" id="KW-0418">Kinase</keyword>
<dbReference type="GO" id="GO:0004674">
    <property type="term" value="F:protein serine/threonine kinase activity"/>
    <property type="evidence" value="ECO:0007669"/>
    <property type="project" value="UniProtKB-KW"/>
</dbReference>
<dbReference type="InterPro" id="IPR003594">
    <property type="entry name" value="HATPase_dom"/>
</dbReference>
<dbReference type="Gene3D" id="3.30.565.10">
    <property type="entry name" value="Histidine kinase-like ATPase, C-terminal domain"/>
    <property type="match status" value="1"/>
</dbReference>
<dbReference type="InterPro" id="IPR036890">
    <property type="entry name" value="HATPase_C_sf"/>
</dbReference>
<reference evidence="3 4" key="1">
    <citation type="submission" date="2018-11" db="EMBL/GenBank/DDBJ databases">
        <title>Trebonia kvetii gen.nov., sp.nov., a novel acidophilic actinobacterium, and proposal of the new actinobacterial family Treboniaceae fam. nov.</title>
        <authorList>
            <person name="Rapoport D."/>
            <person name="Sagova-Mareckova M."/>
            <person name="Sedlacek I."/>
            <person name="Provaznik J."/>
            <person name="Kralova S."/>
            <person name="Pavlinic D."/>
            <person name="Benes V."/>
            <person name="Kopecky J."/>
        </authorList>
    </citation>
    <scope>NUCLEOTIDE SEQUENCE [LARGE SCALE GENOMIC DNA]</scope>
    <source>
        <strain evidence="3 4">15Tr583</strain>
    </source>
</reference>
<name>A0A6P2BWU4_9ACTN</name>
<dbReference type="CDD" id="cd16936">
    <property type="entry name" value="HATPase_RsbW-like"/>
    <property type="match status" value="1"/>
</dbReference>
<evidence type="ECO:0000313" key="3">
    <source>
        <dbReference type="EMBL" id="TVZ03534.1"/>
    </source>
</evidence>
<dbReference type="AlphaFoldDB" id="A0A6P2BWU4"/>
<sequence length="147" mass="15254">MGGLVVRESVTLAGVAERARVARGFVAGVLGSGHPCGDEAVLLVSELFGNSVRHSGSAAARETVTVAVRAGGGVVRVEVTDRSGPGVPRLCPAAGDGEGGRGLALVAGLAARWGWRRRGERTVTWFELRHTPQDPARLLVPKGRQLS</sequence>
<comment type="caution">
    <text evidence="3">The sequence shown here is derived from an EMBL/GenBank/DDBJ whole genome shotgun (WGS) entry which is preliminary data.</text>
</comment>
<evidence type="ECO:0000313" key="4">
    <source>
        <dbReference type="Proteomes" id="UP000460272"/>
    </source>
</evidence>
<evidence type="ECO:0000256" key="1">
    <source>
        <dbReference type="ARBA" id="ARBA00022527"/>
    </source>
</evidence>
<dbReference type="InterPro" id="IPR050267">
    <property type="entry name" value="Anti-sigma-factor_SerPK"/>
</dbReference>
<gene>
    <name evidence="3" type="ORF">EAS64_24480</name>
</gene>
<dbReference type="PANTHER" id="PTHR35526">
    <property type="entry name" value="ANTI-SIGMA-F FACTOR RSBW-RELATED"/>
    <property type="match status" value="1"/>
</dbReference>
<evidence type="ECO:0000259" key="2">
    <source>
        <dbReference type="Pfam" id="PF13581"/>
    </source>
</evidence>
<keyword evidence="1" id="KW-0808">Transferase</keyword>
<proteinExistence type="predicted"/>
<keyword evidence="3" id="KW-0067">ATP-binding</keyword>
<feature type="domain" description="Histidine kinase/HSP90-like ATPase" evidence="2">
    <location>
        <begin position="18"/>
        <end position="126"/>
    </location>
</feature>
<dbReference type="RefSeq" id="WP_145856397.1">
    <property type="nucleotide sequence ID" value="NZ_RPFW01000004.1"/>
</dbReference>
<dbReference type="Proteomes" id="UP000460272">
    <property type="component" value="Unassembled WGS sequence"/>
</dbReference>
<dbReference type="PANTHER" id="PTHR35526:SF3">
    <property type="entry name" value="ANTI-SIGMA-F FACTOR RSBW"/>
    <property type="match status" value="1"/>
</dbReference>
<keyword evidence="3" id="KW-0547">Nucleotide-binding</keyword>
<organism evidence="3 4">
    <name type="scientific">Trebonia kvetii</name>
    <dbReference type="NCBI Taxonomy" id="2480626"/>
    <lineage>
        <taxon>Bacteria</taxon>
        <taxon>Bacillati</taxon>
        <taxon>Actinomycetota</taxon>
        <taxon>Actinomycetes</taxon>
        <taxon>Streptosporangiales</taxon>
        <taxon>Treboniaceae</taxon>
        <taxon>Trebonia</taxon>
    </lineage>
</organism>